<organism evidence="1 2">
    <name type="scientific">Marine Group I thaumarchaeote SCGC RSA3</name>
    <dbReference type="NCBI Taxonomy" id="1503183"/>
    <lineage>
        <taxon>Archaea</taxon>
        <taxon>Nitrososphaerota</taxon>
        <taxon>Marine Group I</taxon>
    </lineage>
</organism>
<evidence type="ECO:0000313" key="1">
    <source>
        <dbReference type="EMBL" id="KFM18325.1"/>
    </source>
</evidence>
<accession>A0A087RXX1</accession>
<protein>
    <submittedName>
        <fullName evidence="1">Uncharacterized protein</fullName>
    </submittedName>
</protein>
<gene>
    <name evidence="1" type="ORF">SCCGRSA3_01244</name>
</gene>
<name>A0A087RXX1_9ARCH</name>
<evidence type="ECO:0000313" key="2">
    <source>
        <dbReference type="Proteomes" id="UP000029383"/>
    </source>
</evidence>
<dbReference type="EMBL" id="JOTD01000044">
    <property type="protein sequence ID" value="KFM18325.1"/>
    <property type="molecule type" value="Genomic_DNA"/>
</dbReference>
<comment type="caution">
    <text evidence="1">The sequence shown here is derived from an EMBL/GenBank/DDBJ whole genome shotgun (WGS) entry which is preliminary data.</text>
</comment>
<keyword evidence="2" id="KW-1185">Reference proteome</keyword>
<dbReference type="Proteomes" id="UP000029383">
    <property type="component" value="Unassembled WGS sequence"/>
</dbReference>
<dbReference type="AlphaFoldDB" id="A0A087RXX1"/>
<sequence>MDFIPGEYCTMKITRILPKKLAIEFQKHNIEKNKVELEYYRNRVFTLEQLIKEGYDELIQVRGYNWK</sequence>
<proteinExistence type="predicted"/>
<reference evidence="1 2" key="1">
    <citation type="submission" date="2014-06" db="EMBL/GenBank/DDBJ databases">
        <authorList>
            <person name="Ngugi D.K."/>
            <person name="Blom J."/>
            <person name="Alam I."/>
            <person name="Rashid M."/>
            <person name="Baalawi W."/>
            <person name="Zhang G."/>
            <person name="Hikmawan T."/>
            <person name="Guan Y."/>
            <person name="Antunes A."/>
            <person name="Siam R."/>
            <person name="El-Dorry H."/>
            <person name="Bajic V."/>
            <person name="Stingl U."/>
        </authorList>
    </citation>
    <scope>NUCLEOTIDE SEQUENCE [LARGE SCALE GENOMIC DNA]</scope>
    <source>
        <strain evidence="1">SCGC RSA3</strain>
    </source>
</reference>